<name>A0A4Y2HEH1_ARAVE</name>
<reference evidence="1 2" key="1">
    <citation type="journal article" date="2019" name="Sci. Rep.">
        <title>Orb-weaving spider Araneus ventricosus genome elucidates the spidroin gene catalogue.</title>
        <authorList>
            <person name="Kono N."/>
            <person name="Nakamura H."/>
            <person name="Ohtoshi R."/>
            <person name="Moran D.A.P."/>
            <person name="Shinohara A."/>
            <person name="Yoshida Y."/>
            <person name="Fujiwara M."/>
            <person name="Mori M."/>
            <person name="Tomita M."/>
            <person name="Arakawa K."/>
        </authorList>
    </citation>
    <scope>NUCLEOTIDE SEQUENCE [LARGE SCALE GENOMIC DNA]</scope>
</reference>
<accession>A0A4Y2HEH1</accession>
<gene>
    <name evidence="1" type="ORF">AVEN_112836_1</name>
</gene>
<protein>
    <submittedName>
        <fullName evidence="1">Uncharacterized protein</fullName>
    </submittedName>
</protein>
<evidence type="ECO:0000313" key="1">
    <source>
        <dbReference type="EMBL" id="GBM63672.1"/>
    </source>
</evidence>
<dbReference type="EMBL" id="BGPR01001882">
    <property type="protein sequence ID" value="GBM63672.1"/>
    <property type="molecule type" value="Genomic_DNA"/>
</dbReference>
<keyword evidence="2" id="KW-1185">Reference proteome</keyword>
<dbReference type="AlphaFoldDB" id="A0A4Y2HEH1"/>
<dbReference type="Proteomes" id="UP000499080">
    <property type="component" value="Unassembled WGS sequence"/>
</dbReference>
<sequence length="103" mass="11985">MWALYARTVRSLLGPALQSTTYFRNAFQELLSTTDCRVSIEDHNLISYFEILQYIYLFFSPGRSDNINVCAYVIITLRIGGPKDCGPWYFASPVTLQLRHWLR</sequence>
<organism evidence="1 2">
    <name type="scientific">Araneus ventricosus</name>
    <name type="common">Orbweaver spider</name>
    <name type="synonym">Epeira ventricosa</name>
    <dbReference type="NCBI Taxonomy" id="182803"/>
    <lineage>
        <taxon>Eukaryota</taxon>
        <taxon>Metazoa</taxon>
        <taxon>Ecdysozoa</taxon>
        <taxon>Arthropoda</taxon>
        <taxon>Chelicerata</taxon>
        <taxon>Arachnida</taxon>
        <taxon>Araneae</taxon>
        <taxon>Araneomorphae</taxon>
        <taxon>Entelegynae</taxon>
        <taxon>Araneoidea</taxon>
        <taxon>Araneidae</taxon>
        <taxon>Araneus</taxon>
    </lineage>
</organism>
<comment type="caution">
    <text evidence="1">The sequence shown here is derived from an EMBL/GenBank/DDBJ whole genome shotgun (WGS) entry which is preliminary data.</text>
</comment>
<evidence type="ECO:0000313" key="2">
    <source>
        <dbReference type="Proteomes" id="UP000499080"/>
    </source>
</evidence>
<proteinExistence type="predicted"/>